<reference evidence="3" key="1">
    <citation type="submission" date="2019-06" db="EMBL/GenBank/DDBJ databases">
        <authorList>
            <person name="Broberg M."/>
        </authorList>
    </citation>
    <scope>NUCLEOTIDE SEQUENCE [LARGE SCALE GENOMIC DNA]</scope>
</reference>
<keyword evidence="3" id="KW-1185">Reference proteome</keyword>
<protein>
    <submittedName>
        <fullName evidence="2">Uncharacterized protein</fullName>
    </submittedName>
</protein>
<organism evidence="2 3">
    <name type="scientific">Clonostachys solani</name>
    <dbReference type="NCBI Taxonomy" id="160281"/>
    <lineage>
        <taxon>Eukaryota</taxon>
        <taxon>Fungi</taxon>
        <taxon>Dikarya</taxon>
        <taxon>Ascomycota</taxon>
        <taxon>Pezizomycotina</taxon>
        <taxon>Sordariomycetes</taxon>
        <taxon>Hypocreomycetidae</taxon>
        <taxon>Hypocreales</taxon>
        <taxon>Bionectriaceae</taxon>
        <taxon>Clonostachys</taxon>
    </lineage>
</organism>
<dbReference type="AlphaFoldDB" id="A0A9N9YWJ6"/>
<dbReference type="EMBL" id="CABFOC020000002">
    <property type="protein sequence ID" value="CAH0040667.1"/>
    <property type="molecule type" value="Genomic_DNA"/>
</dbReference>
<reference evidence="2 3" key="2">
    <citation type="submission" date="2021-10" db="EMBL/GenBank/DDBJ databases">
        <authorList>
            <person name="Piombo E."/>
        </authorList>
    </citation>
    <scope>NUCLEOTIDE SEQUENCE [LARGE SCALE GENOMIC DNA]</scope>
</reference>
<feature type="compositionally biased region" description="Basic and acidic residues" evidence="1">
    <location>
        <begin position="10"/>
        <end position="21"/>
    </location>
</feature>
<dbReference type="OrthoDB" id="5139411at2759"/>
<evidence type="ECO:0000313" key="3">
    <source>
        <dbReference type="Proteomes" id="UP000775872"/>
    </source>
</evidence>
<evidence type="ECO:0000313" key="2">
    <source>
        <dbReference type="EMBL" id="CAH0040667.1"/>
    </source>
</evidence>
<evidence type="ECO:0000256" key="1">
    <source>
        <dbReference type="SAM" id="MobiDB-lite"/>
    </source>
</evidence>
<comment type="caution">
    <text evidence="2">The sequence shown here is derived from an EMBL/GenBank/DDBJ whole genome shotgun (WGS) entry which is preliminary data.</text>
</comment>
<accession>A0A9N9YWJ6</accession>
<gene>
    <name evidence="2" type="ORF">CSOL1703_00004017</name>
</gene>
<sequence>MGKNSKKRHTDPGTKKDANRKSKNTDFTISICVCVYNFAKGVCVRRIAFPGKFPVGRFWGSIPSQTGIWTKLEKKPTVLTTSCKTLIVTKWQEGFTGAGPITETLTAGSGDSWSLSPDGTYLAIQRASGVVIDIVALRRCI</sequence>
<proteinExistence type="predicted"/>
<name>A0A9N9YWJ6_9HYPO</name>
<dbReference type="Proteomes" id="UP000775872">
    <property type="component" value="Unassembled WGS sequence"/>
</dbReference>
<feature type="region of interest" description="Disordered" evidence="1">
    <location>
        <begin position="1"/>
        <end position="21"/>
    </location>
</feature>